<keyword evidence="1" id="KW-0233">DNA recombination</keyword>
<evidence type="ECO:0000313" key="3">
    <source>
        <dbReference type="EMBL" id="EKJ94960.1"/>
    </source>
</evidence>
<dbReference type="SUPFAM" id="SSF56349">
    <property type="entry name" value="DNA breaking-rejoining enzymes"/>
    <property type="match status" value="1"/>
</dbReference>
<dbReference type="InterPro" id="IPR013762">
    <property type="entry name" value="Integrase-like_cat_sf"/>
</dbReference>
<dbReference type="EMBL" id="AMQQ01000023">
    <property type="protein sequence ID" value="EKJ94960.1"/>
    <property type="molecule type" value="Genomic_DNA"/>
</dbReference>
<accession>A0ABP2RQH2</accession>
<dbReference type="InterPro" id="IPR011010">
    <property type="entry name" value="DNA_brk_join_enz"/>
</dbReference>
<reference evidence="3 4" key="1">
    <citation type="journal article" date="2013" name="Genome Announc.">
        <title>Genome Sequence of Rhizobium lupini HPC(L) Isolated from Saline Desert Soil, Kutch (Gujarat).</title>
        <authorList>
            <person name="Agarwal L."/>
            <person name="Purohit H.J."/>
        </authorList>
    </citation>
    <scope>NUCLEOTIDE SEQUENCE [LARGE SCALE GENOMIC DNA]</scope>
    <source>
        <strain evidence="4">HPC(L)</strain>
    </source>
</reference>
<feature type="region of interest" description="Disordered" evidence="2">
    <location>
        <begin position="48"/>
        <end position="68"/>
    </location>
</feature>
<evidence type="ECO:0000256" key="2">
    <source>
        <dbReference type="SAM" id="MobiDB-lite"/>
    </source>
</evidence>
<comment type="caution">
    <text evidence="3">The sequence shown here is derived from an EMBL/GenBank/DDBJ whole genome shotgun (WGS) entry which is preliminary data.</text>
</comment>
<evidence type="ECO:0000256" key="1">
    <source>
        <dbReference type="ARBA" id="ARBA00023172"/>
    </source>
</evidence>
<keyword evidence="4" id="KW-1185">Reference proteome</keyword>
<name>A0ABP2RQH2_RHILU</name>
<dbReference type="Gene3D" id="1.10.443.10">
    <property type="entry name" value="Intergrase catalytic core"/>
    <property type="match status" value="1"/>
</dbReference>
<sequence length="148" mass="16043">MLLATCASDSLRDIGDRAILMVAFASGCRRRSEIAGLRLEQLTEETPIEVPDSPPLPSLATHLGRSKTTTGEDDEVVYLTGRHVEAWNAGLTAARIDMGSVFRGIGRWGAVSRRALDPQSINAILKHRAEMAGWIPGSFLRTVCGQDI</sequence>
<organism evidence="3 4">
    <name type="scientific">Bradyrhizobium lupini HPC(L)</name>
    <dbReference type="NCBI Taxonomy" id="1229491"/>
    <lineage>
        <taxon>Bacteria</taxon>
        <taxon>Pseudomonadati</taxon>
        <taxon>Pseudomonadota</taxon>
        <taxon>Alphaproteobacteria</taxon>
        <taxon>Hyphomicrobiales</taxon>
        <taxon>Nitrobacteraceae</taxon>
        <taxon>Bradyrhizobium</taxon>
    </lineage>
</organism>
<protein>
    <submittedName>
        <fullName evidence="3">Site-specific recombinase XerD</fullName>
    </submittedName>
</protein>
<evidence type="ECO:0000313" key="4">
    <source>
        <dbReference type="Proteomes" id="UP000017668"/>
    </source>
</evidence>
<dbReference type="Proteomes" id="UP000017668">
    <property type="component" value="Unassembled WGS sequence"/>
</dbReference>
<proteinExistence type="predicted"/>
<gene>
    <name evidence="3" type="ORF">C241_16933</name>
</gene>